<protein>
    <recommendedName>
        <fullName evidence="3">Ndc10 domain-containing protein</fullName>
    </recommendedName>
</protein>
<dbReference type="Proteomes" id="UP000078561">
    <property type="component" value="Unassembled WGS sequence"/>
</dbReference>
<dbReference type="EMBL" id="LT554510">
    <property type="protein sequence ID" value="SAM06188.1"/>
    <property type="molecule type" value="Genomic_DNA"/>
</dbReference>
<accession>A0A168R6M3</accession>
<evidence type="ECO:0008006" key="3">
    <source>
        <dbReference type="Google" id="ProtNLM"/>
    </source>
</evidence>
<organism evidence="1">
    <name type="scientific">Absidia glauca</name>
    <name type="common">Pin mould</name>
    <dbReference type="NCBI Taxonomy" id="4829"/>
    <lineage>
        <taxon>Eukaryota</taxon>
        <taxon>Fungi</taxon>
        <taxon>Fungi incertae sedis</taxon>
        <taxon>Mucoromycota</taxon>
        <taxon>Mucoromycotina</taxon>
        <taxon>Mucoromycetes</taxon>
        <taxon>Mucorales</taxon>
        <taxon>Cunninghamellaceae</taxon>
        <taxon>Absidia</taxon>
    </lineage>
</organism>
<gene>
    <name evidence="1" type="primary">ABSGL_12066.1 scaffold 12487</name>
</gene>
<dbReference type="AlphaFoldDB" id="A0A168R6M3"/>
<sequence length="84" mass="9478">MAGFTNVRTFYLALPASAKSGSQRWHDRLAAKELDPDNNNLIHSNVAALIQVNMMLIKTFRQDPVLMVDPANWQSSLIQSTFFI</sequence>
<evidence type="ECO:0000313" key="2">
    <source>
        <dbReference type="Proteomes" id="UP000078561"/>
    </source>
</evidence>
<dbReference type="OrthoDB" id="2301256at2759"/>
<proteinExistence type="predicted"/>
<evidence type="ECO:0000313" key="1">
    <source>
        <dbReference type="EMBL" id="SAM06188.1"/>
    </source>
</evidence>
<keyword evidence="2" id="KW-1185">Reference proteome</keyword>
<reference evidence="1" key="1">
    <citation type="submission" date="2016-04" db="EMBL/GenBank/DDBJ databases">
        <authorList>
            <person name="Evans L.H."/>
            <person name="Alamgir A."/>
            <person name="Owens N."/>
            <person name="Weber N.D."/>
            <person name="Virtaneva K."/>
            <person name="Barbian K."/>
            <person name="Babar A."/>
            <person name="Rosenke K."/>
        </authorList>
    </citation>
    <scope>NUCLEOTIDE SEQUENCE [LARGE SCALE GENOMIC DNA]</scope>
    <source>
        <strain evidence="1">CBS 101.48</strain>
    </source>
</reference>
<name>A0A168R6M3_ABSGL</name>
<dbReference type="InParanoid" id="A0A168R6M3"/>